<dbReference type="Proteomes" id="UP000183567">
    <property type="component" value="Unassembled WGS sequence"/>
</dbReference>
<accession>A0A1J8QM93</accession>
<organism evidence="1 2">
    <name type="scientific">Rhizopogon vesiculosus</name>
    <dbReference type="NCBI Taxonomy" id="180088"/>
    <lineage>
        <taxon>Eukaryota</taxon>
        <taxon>Fungi</taxon>
        <taxon>Dikarya</taxon>
        <taxon>Basidiomycota</taxon>
        <taxon>Agaricomycotina</taxon>
        <taxon>Agaricomycetes</taxon>
        <taxon>Agaricomycetidae</taxon>
        <taxon>Boletales</taxon>
        <taxon>Suillineae</taxon>
        <taxon>Rhizopogonaceae</taxon>
        <taxon>Rhizopogon</taxon>
    </lineage>
</organism>
<dbReference type="OrthoDB" id="2745718at2759"/>
<reference evidence="1 2" key="1">
    <citation type="submission" date="2016-03" db="EMBL/GenBank/DDBJ databases">
        <title>Comparative genomics of the ectomycorrhizal sister species Rhizopogon vinicolor and Rhizopogon vesiculosus (Basidiomycota: Boletales) reveals a divergence of the mating type B locus.</title>
        <authorList>
            <person name="Mujic A.B."/>
            <person name="Kuo A."/>
            <person name="Tritt A."/>
            <person name="Lipzen A."/>
            <person name="Chen C."/>
            <person name="Johnson J."/>
            <person name="Sharma A."/>
            <person name="Barry K."/>
            <person name="Grigoriev I.V."/>
            <person name="Spatafora J.W."/>
        </authorList>
    </citation>
    <scope>NUCLEOTIDE SEQUENCE [LARGE SCALE GENOMIC DNA]</scope>
    <source>
        <strain evidence="1 2">AM-OR11-056</strain>
    </source>
</reference>
<comment type="caution">
    <text evidence="1">The sequence shown here is derived from an EMBL/GenBank/DDBJ whole genome shotgun (WGS) entry which is preliminary data.</text>
</comment>
<evidence type="ECO:0000313" key="2">
    <source>
        <dbReference type="Proteomes" id="UP000183567"/>
    </source>
</evidence>
<dbReference type="EMBL" id="LVVM01005449">
    <property type="protein sequence ID" value="OJA10530.1"/>
    <property type="molecule type" value="Genomic_DNA"/>
</dbReference>
<name>A0A1J8QM93_9AGAM</name>
<protein>
    <submittedName>
        <fullName evidence="1">Uncharacterized protein</fullName>
    </submittedName>
</protein>
<sequence length="318" mass="36067">MDSAQNLIATAYSVEDNFFIDLAPLDGNCVHPQTAGPTLFLPELPESGGREEGWRIKGFGKYIAVRHSIVLGGWGPGSRKWMAAWWMQIWDWQHSTASKSVLHGILSSETSSADDPSDFCFLENNRLFVVTENLELFSIEDMSQLLACFLLPISTTTIEIIYNPRPRTQAQGTTWISDPKDQLLSIVAWNPNVFFIVPTRIFFDLDFLEGRAVIPWQYWGPLNSRVFHHHWRCETATIGNRVFQGFPAIDMNMPADDVPDGTEYKLHMMDFSPLAVKRCQGVGQVVEEPSTIVLEGQFITTSLPYVGVTLERKFLYRE</sequence>
<dbReference type="AlphaFoldDB" id="A0A1J8QM93"/>
<evidence type="ECO:0000313" key="1">
    <source>
        <dbReference type="EMBL" id="OJA10530.1"/>
    </source>
</evidence>
<proteinExistence type="predicted"/>
<gene>
    <name evidence="1" type="ORF">AZE42_01691</name>
</gene>
<keyword evidence="2" id="KW-1185">Reference proteome</keyword>